<dbReference type="GO" id="GO:0016747">
    <property type="term" value="F:acyltransferase activity, transferring groups other than amino-acyl groups"/>
    <property type="evidence" value="ECO:0007669"/>
    <property type="project" value="InterPro"/>
</dbReference>
<dbReference type="InterPro" id="IPR016181">
    <property type="entry name" value="Acyl_CoA_acyltransferase"/>
</dbReference>
<accession>A0A2R8ABC8</accession>
<sequence>MSGLTPHLDTMPTNPSAWCSLFEASFTASEGADEGQAIRSLAENLLAHTRRADLNPCWLETKEVVVAAICLTRLTFAQETGPIWLLSPVAVHPDHWKTGKGSTLIRAAMAHLRSEQAAAIVTYGDPGYYGRFGFEHVAAETVRPPHALSMPMGWQAKSLKDGGLSGLSSPSRAVAAFDDPALW</sequence>
<organism evidence="2 3">
    <name type="scientific">Pontivivens insulae</name>
    <dbReference type="NCBI Taxonomy" id="1639689"/>
    <lineage>
        <taxon>Bacteria</taxon>
        <taxon>Pseudomonadati</taxon>
        <taxon>Pseudomonadota</taxon>
        <taxon>Alphaproteobacteria</taxon>
        <taxon>Rhodobacterales</taxon>
        <taxon>Paracoccaceae</taxon>
        <taxon>Pontivivens</taxon>
    </lineage>
</organism>
<dbReference type="SUPFAM" id="SSF55729">
    <property type="entry name" value="Acyl-CoA N-acyltransferases (Nat)"/>
    <property type="match status" value="1"/>
</dbReference>
<protein>
    <recommendedName>
        <fullName evidence="1">N-acetyltransferase domain-containing protein</fullName>
    </recommendedName>
</protein>
<dbReference type="InterPro" id="IPR000182">
    <property type="entry name" value="GNAT_dom"/>
</dbReference>
<evidence type="ECO:0000313" key="2">
    <source>
        <dbReference type="EMBL" id="SPF29517.1"/>
    </source>
</evidence>
<feature type="domain" description="N-acetyltransferase" evidence="1">
    <location>
        <begin position="6"/>
        <end position="155"/>
    </location>
</feature>
<dbReference type="OrthoDB" id="9797178at2"/>
<dbReference type="Proteomes" id="UP000244932">
    <property type="component" value="Unassembled WGS sequence"/>
</dbReference>
<name>A0A2R8ABC8_9RHOB</name>
<dbReference type="AlphaFoldDB" id="A0A2R8ABC8"/>
<dbReference type="PROSITE" id="PS51186">
    <property type="entry name" value="GNAT"/>
    <property type="match status" value="1"/>
</dbReference>
<proteinExistence type="predicted"/>
<dbReference type="EMBL" id="OMKW01000002">
    <property type="protein sequence ID" value="SPF29517.1"/>
    <property type="molecule type" value="Genomic_DNA"/>
</dbReference>
<dbReference type="Pfam" id="PF00583">
    <property type="entry name" value="Acetyltransf_1"/>
    <property type="match status" value="1"/>
</dbReference>
<dbReference type="RefSeq" id="WP_146186143.1">
    <property type="nucleotide sequence ID" value="NZ_OMKW01000002.1"/>
</dbReference>
<evidence type="ECO:0000259" key="1">
    <source>
        <dbReference type="PROSITE" id="PS51186"/>
    </source>
</evidence>
<keyword evidence="3" id="KW-1185">Reference proteome</keyword>
<evidence type="ECO:0000313" key="3">
    <source>
        <dbReference type="Proteomes" id="UP000244932"/>
    </source>
</evidence>
<gene>
    <name evidence="2" type="ORF">POI8812_01828</name>
</gene>
<reference evidence="2 3" key="1">
    <citation type="submission" date="2018-03" db="EMBL/GenBank/DDBJ databases">
        <authorList>
            <person name="Keele B.F."/>
        </authorList>
    </citation>
    <scope>NUCLEOTIDE SEQUENCE [LARGE SCALE GENOMIC DNA]</scope>
    <source>
        <strain evidence="2 3">CeCT 8812</strain>
    </source>
</reference>
<dbReference type="Gene3D" id="3.40.630.30">
    <property type="match status" value="1"/>
</dbReference>
<dbReference type="CDD" id="cd04301">
    <property type="entry name" value="NAT_SF"/>
    <property type="match status" value="1"/>
</dbReference>